<protein>
    <submittedName>
        <fullName evidence="2">Uncharacterized protein</fullName>
    </submittedName>
</protein>
<feature type="region of interest" description="Disordered" evidence="1">
    <location>
        <begin position="73"/>
        <end position="134"/>
    </location>
</feature>
<evidence type="ECO:0000256" key="1">
    <source>
        <dbReference type="SAM" id="MobiDB-lite"/>
    </source>
</evidence>
<organism evidence="2 3">
    <name type="scientific">Prorocentrum cordatum</name>
    <dbReference type="NCBI Taxonomy" id="2364126"/>
    <lineage>
        <taxon>Eukaryota</taxon>
        <taxon>Sar</taxon>
        <taxon>Alveolata</taxon>
        <taxon>Dinophyceae</taxon>
        <taxon>Prorocentrales</taxon>
        <taxon>Prorocentraceae</taxon>
        <taxon>Prorocentrum</taxon>
    </lineage>
</organism>
<accession>A0ABN9Y2Q8</accession>
<proteinExistence type="predicted"/>
<evidence type="ECO:0000313" key="3">
    <source>
        <dbReference type="Proteomes" id="UP001189429"/>
    </source>
</evidence>
<comment type="caution">
    <text evidence="2">The sequence shown here is derived from an EMBL/GenBank/DDBJ whole genome shotgun (WGS) entry which is preliminary data.</text>
</comment>
<feature type="compositionally biased region" description="Low complexity" evidence="1">
    <location>
        <begin position="110"/>
        <end position="125"/>
    </location>
</feature>
<name>A0ABN9Y2Q8_9DINO</name>
<dbReference type="Proteomes" id="UP001189429">
    <property type="component" value="Unassembled WGS sequence"/>
</dbReference>
<evidence type="ECO:0000313" key="2">
    <source>
        <dbReference type="EMBL" id="CAK0905428.1"/>
    </source>
</evidence>
<sequence length="134" mass="13030">MAEEKFPNLASLFGQGGHGERGREPSAPSAGRGYGGRGGAEERAGLMSQQDAHCASALDAAELRTAASAPALVGPAPTALGARSGASAGGAPPGDERHASPPRDAERPRPGALAAAASQGDAAPLRPASTSLGA</sequence>
<reference evidence="2" key="1">
    <citation type="submission" date="2023-10" db="EMBL/GenBank/DDBJ databases">
        <authorList>
            <person name="Chen Y."/>
            <person name="Shah S."/>
            <person name="Dougan E. K."/>
            <person name="Thang M."/>
            <person name="Chan C."/>
        </authorList>
    </citation>
    <scope>NUCLEOTIDE SEQUENCE [LARGE SCALE GENOMIC DNA]</scope>
</reference>
<gene>
    <name evidence="2" type="ORF">PCOR1329_LOCUS81142</name>
</gene>
<dbReference type="EMBL" id="CAUYUJ010021559">
    <property type="protein sequence ID" value="CAK0905428.1"/>
    <property type="molecule type" value="Genomic_DNA"/>
</dbReference>
<feature type="region of interest" description="Disordered" evidence="1">
    <location>
        <begin position="1"/>
        <end position="50"/>
    </location>
</feature>
<feature type="compositionally biased region" description="Basic and acidic residues" evidence="1">
    <location>
        <begin position="94"/>
        <end position="109"/>
    </location>
</feature>
<keyword evidence="3" id="KW-1185">Reference proteome</keyword>